<evidence type="ECO:0000256" key="6">
    <source>
        <dbReference type="ARBA" id="ARBA00022989"/>
    </source>
</evidence>
<feature type="transmembrane region" description="Helical" evidence="8">
    <location>
        <begin position="128"/>
        <end position="146"/>
    </location>
</feature>
<feature type="transmembrane region" description="Helical" evidence="8">
    <location>
        <begin position="324"/>
        <end position="344"/>
    </location>
</feature>
<evidence type="ECO:0000256" key="5">
    <source>
        <dbReference type="ARBA" id="ARBA00022692"/>
    </source>
</evidence>
<keyword evidence="6 8" id="KW-1133">Transmembrane helix</keyword>
<keyword evidence="4" id="KW-0808">Transferase</keyword>
<dbReference type="EMBL" id="VUAZ01000013">
    <property type="protein sequence ID" value="MPR01082.1"/>
    <property type="molecule type" value="Genomic_DNA"/>
</dbReference>
<feature type="domain" description="Glycosyltransferase RgtA/B/C/D-like" evidence="9">
    <location>
        <begin position="58"/>
        <end position="219"/>
    </location>
</feature>
<feature type="transmembrane region" description="Helical" evidence="8">
    <location>
        <begin position="239"/>
        <end position="258"/>
    </location>
</feature>
<feature type="transmembrane region" description="Helical" evidence="8">
    <location>
        <begin position="105"/>
        <end position="122"/>
    </location>
</feature>
<dbReference type="PANTHER" id="PTHR33908:SF3">
    <property type="entry name" value="UNDECAPRENYL PHOSPHATE-ALPHA-4-AMINO-4-DEOXY-L-ARABINOSE ARABINOSYL TRANSFERASE"/>
    <property type="match status" value="1"/>
</dbReference>
<feature type="transmembrane region" description="Helical" evidence="8">
    <location>
        <begin position="351"/>
        <end position="370"/>
    </location>
</feature>
<feature type="transmembrane region" description="Helical" evidence="8">
    <location>
        <begin position="158"/>
        <end position="184"/>
    </location>
</feature>
<dbReference type="InterPro" id="IPR050297">
    <property type="entry name" value="LipidA_mod_glycosyltrf_83"/>
</dbReference>
<organism evidence="10 11">
    <name type="scientific">Pseudomonas kitaguniensis</name>
    <dbReference type="NCBI Taxonomy" id="2607908"/>
    <lineage>
        <taxon>Bacteria</taxon>
        <taxon>Pseudomonadati</taxon>
        <taxon>Pseudomonadota</taxon>
        <taxon>Gammaproteobacteria</taxon>
        <taxon>Pseudomonadales</taxon>
        <taxon>Pseudomonadaceae</taxon>
        <taxon>Pseudomonas</taxon>
    </lineage>
</organism>
<sequence>MGSDAGRAAAWLSLIVLAVGVRFYDISGAYVSYDEAFSVWISLLSPEAIWFHTGKDVHPPLYYLLLHYWMGLFGTSPVSIRSLSAVAGSVAVVLSVMLARRVMNGRAVMISGLFVALFPAWIRLSQEARMYALEGMFLTGALWALISWLKQPDRYRYCLLYAAFMVAALYTHYYAVLAALAHWLYLIVLRVHPCIRQRYITAMTWWVCNVLIVIAYVPWLFSLFDLLKNYDKLKAVGGVAWLGRGSIYTIPDTFWLFFTLCSPSKTSAALYALVPLLMLLVVGRVVVKDRTHVRGCTGLALYLFVPMLSLFCLSLFMPAYIERYVAFSAIGFPLLFAIGVASLSRKSIVKAALLLVAVLGMEGVGLAMIYSQQGEMGYGKSHQVVRLKEAVDYINAHRKDTDVVVVGHDFFYFSSVYYNGSDNGMYLYLPSLGYGGSHRPNGYGPSTLMYETWDEHTVSDPAYLPPATQRIWWLTGSSSVAEYPAYPGAWPEVDYLPAGEVEVRLYQRPAQ</sequence>
<comment type="caution">
    <text evidence="10">The sequence shown here is derived from an EMBL/GenBank/DDBJ whole genome shotgun (WGS) entry which is preliminary data.</text>
</comment>
<protein>
    <recommendedName>
        <fullName evidence="9">Glycosyltransferase RgtA/B/C/D-like domain-containing protein</fullName>
    </recommendedName>
</protein>
<dbReference type="InterPro" id="IPR038731">
    <property type="entry name" value="RgtA/B/C-like"/>
</dbReference>
<evidence type="ECO:0000256" key="1">
    <source>
        <dbReference type="ARBA" id="ARBA00004651"/>
    </source>
</evidence>
<dbReference type="Proteomes" id="UP000326112">
    <property type="component" value="Unassembled WGS sequence"/>
</dbReference>
<gene>
    <name evidence="10" type="ORF">F0169_02730</name>
</gene>
<evidence type="ECO:0000256" key="7">
    <source>
        <dbReference type="ARBA" id="ARBA00023136"/>
    </source>
</evidence>
<feature type="transmembrane region" description="Helical" evidence="8">
    <location>
        <begin position="78"/>
        <end position="98"/>
    </location>
</feature>
<comment type="subcellular location">
    <subcellularLocation>
        <location evidence="1">Cell membrane</location>
        <topology evidence="1">Multi-pass membrane protein</topology>
    </subcellularLocation>
</comment>
<reference evidence="10 11" key="2">
    <citation type="journal article" date="2023" name="Plant Pathol.">
        <title>Dismantling and reorganizing Pseudomonas marginalis sensu#lato.</title>
        <authorList>
            <person name="Sawada H."/>
            <person name="Fujikawa T."/>
            <person name="Satou M."/>
        </authorList>
    </citation>
    <scope>NUCLEOTIDE SEQUENCE [LARGE SCALE GENOMIC DNA]</scope>
    <source>
        <strain evidence="10 11">MAFF 212408</strain>
    </source>
</reference>
<keyword evidence="7 8" id="KW-0472">Membrane</keyword>
<keyword evidence="2" id="KW-1003">Cell membrane</keyword>
<feature type="transmembrane region" description="Helical" evidence="8">
    <location>
        <begin position="204"/>
        <end position="227"/>
    </location>
</feature>
<evidence type="ECO:0000256" key="2">
    <source>
        <dbReference type="ARBA" id="ARBA00022475"/>
    </source>
</evidence>
<evidence type="ECO:0000256" key="8">
    <source>
        <dbReference type="SAM" id="Phobius"/>
    </source>
</evidence>
<evidence type="ECO:0000259" key="9">
    <source>
        <dbReference type="Pfam" id="PF13231"/>
    </source>
</evidence>
<dbReference type="Pfam" id="PF13231">
    <property type="entry name" value="PMT_2"/>
    <property type="match status" value="1"/>
</dbReference>
<keyword evidence="5 8" id="KW-0812">Transmembrane</keyword>
<name>A0A5N7KHG5_9PSED</name>
<accession>A0A5N7KHG5</accession>
<dbReference type="RefSeq" id="WP_152745387.1">
    <property type="nucleotide sequence ID" value="NZ_VUAZ01000013.1"/>
</dbReference>
<evidence type="ECO:0000256" key="3">
    <source>
        <dbReference type="ARBA" id="ARBA00022676"/>
    </source>
</evidence>
<evidence type="ECO:0000313" key="10">
    <source>
        <dbReference type="EMBL" id="MPR01082.1"/>
    </source>
</evidence>
<evidence type="ECO:0000256" key="4">
    <source>
        <dbReference type="ARBA" id="ARBA00022679"/>
    </source>
</evidence>
<proteinExistence type="predicted"/>
<feature type="transmembrane region" description="Helical" evidence="8">
    <location>
        <begin position="270"/>
        <end position="287"/>
    </location>
</feature>
<dbReference type="PANTHER" id="PTHR33908">
    <property type="entry name" value="MANNOSYLTRANSFERASE YKCB-RELATED"/>
    <property type="match status" value="1"/>
</dbReference>
<reference evidence="10 11" key="1">
    <citation type="journal article" date="2020" name="Int. J. Syst. Evol. Microbiol.">
        <title>Pseudomonas kitaguniensis sp. nov., a pathogen causing bacterial rot of Welsh onion in Japan.</title>
        <authorList>
            <person name="Sawada H."/>
            <person name="Fujikawa T."/>
            <person name="Nishiwaki Y."/>
            <person name="Horita H."/>
        </authorList>
    </citation>
    <scope>NUCLEOTIDE SEQUENCE [LARGE SCALE GENOMIC DNA]</scope>
    <source>
        <strain evidence="10 11">MAFF 212408</strain>
    </source>
</reference>
<keyword evidence="3" id="KW-0328">Glycosyltransferase</keyword>
<keyword evidence="11" id="KW-1185">Reference proteome</keyword>
<feature type="transmembrane region" description="Helical" evidence="8">
    <location>
        <begin position="299"/>
        <end position="318"/>
    </location>
</feature>
<evidence type="ECO:0000313" key="11">
    <source>
        <dbReference type="Proteomes" id="UP000326112"/>
    </source>
</evidence>